<feature type="non-terminal residue" evidence="2">
    <location>
        <position position="1"/>
    </location>
</feature>
<protein>
    <recommendedName>
        <fullName evidence="1">Fas-associated factor 1/2-like UAS domain-containing protein</fullName>
    </recommendedName>
</protein>
<accession>A0A8S3KEF7</accession>
<evidence type="ECO:0000313" key="3">
    <source>
        <dbReference type="Proteomes" id="UP000676336"/>
    </source>
</evidence>
<dbReference type="Gene3D" id="3.40.30.10">
    <property type="entry name" value="Glutaredoxin"/>
    <property type="match status" value="1"/>
</dbReference>
<dbReference type="Pfam" id="PF21021">
    <property type="entry name" value="FAF1"/>
    <property type="match status" value="1"/>
</dbReference>
<organism evidence="2 3">
    <name type="scientific">Rotaria magnacalcarata</name>
    <dbReference type="NCBI Taxonomy" id="392030"/>
    <lineage>
        <taxon>Eukaryota</taxon>
        <taxon>Metazoa</taxon>
        <taxon>Spiralia</taxon>
        <taxon>Gnathifera</taxon>
        <taxon>Rotifera</taxon>
        <taxon>Eurotatoria</taxon>
        <taxon>Bdelloidea</taxon>
        <taxon>Philodinida</taxon>
        <taxon>Philodinidae</taxon>
        <taxon>Rotaria</taxon>
    </lineage>
</organism>
<dbReference type="AlphaFoldDB" id="A0A8S3KEF7"/>
<evidence type="ECO:0000259" key="1">
    <source>
        <dbReference type="Pfam" id="PF21021"/>
    </source>
</evidence>
<dbReference type="InterPro" id="IPR049483">
    <property type="entry name" value="FAF1_2-like_UAS"/>
</dbReference>
<comment type="caution">
    <text evidence="2">The sequence shown here is derived from an EMBL/GenBank/DDBJ whole genome shotgun (WGS) entry which is preliminary data.</text>
</comment>
<feature type="domain" description="Fas-associated factor 1/2-like UAS" evidence="1">
    <location>
        <begin position="2"/>
        <end position="70"/>
    </location>
</feature>
<sequence length="87" mass="10327">MFSNIFCHRILCSPTIIDYLLENYIVWPCDVTLEVNRNMLANIWQEVFHDQLLNEFDEKKYPKLIGIKRIVQEQQNGSLAPDYQPVL</sequence>
<proteinExistence type="predicted"/>
<reference evidence="2" key="1">
    <citation type="submission" date="2021-02" db="EMBL/GenBank/DDBJ databases">
        <authorList>
            <person name="Nowell W R."/>
        </authorList>
    </citation>
    <scope>NUCLEOTIDE SEQUENCE</scope>
</reference>
<name>A0A8S3KEF7_9BILA</name>
<dbReference type="EMBL" id="CAJOBI010366457">
    <property type="protein sequence ID" value="CAF5228350.1"/>
    <property type="molecule type" value="Genomic_DNA"/>
</dbReference>
<dbReference type="Proteomes" id="UP000676336">
    <property type="component" value="Unassembled WGS sequence"/>
</dbReference>
<gene>
    <name evidence="2" type="ORF">SMN809_LOCUS85716</name>
</gene>
<evidence type="ECO:0000313" key="2">
    <source>
        <dbReference type="EMBL" id="CAF5228350.1"/>
    </source>
</evidence>